<dbReference type="RefSeq" id="WP_073336067.1">
    <property type="nucleotide sequence ID" value="NZ_FQXM01000002.1"/>
</dbReference>
<proteinExistence type="predicted"/>
<dbReference type="Proteomes" id="UP000184447">
    <property type="component" value="Unassembled WGS sequence"/>
</dbReference>
<accession>A0A1M5QPU3</accession>
<keyword evidence="2" id="KW-1185">Reference proteome</keyword>
<dbReference type="AlphaFoldDB" id="A0A1M5QPU3"/>
<name>A0A1M5QPU3_9CLOT</name>
<evidence type="ECO:0000313" key="1">
    <source>
        <dbReference type="EMBL" id="SHH15593.1"/>
    </source>
</evidence>
<evidence type="ECO:0000313" key="2">
    <source>
        <dbReference type="Proteomes" id="UP000184447"/>
    </source>
</evidence>
<sequence length="179" mass="21181">MIFIKRKLILITIFLIIYTISSEKFMLYNMHEYYGKSKDELVENNASKSSTTKENIFISWEFKNYKVNVKNNGETILTEIYLLLEGKENEKILLGSYLGETFEIKDANLYVLPQEGQLMCETFFKGRCDDFLVYEEENDIIVKHRRIGGNTIKKKVDKNGFYIEKIIHYDEEISLNIKR</sequence>
<gene>
    <name evidence="1" type="ORF">SAMN02745207_00203</name>
</gene>
<protein>
    <submittedName>
        <fullName evidence="1">Uncharacterized protein</fullName>
    </submittedName>
</protein>
<reference evidence="1 2" key="1">
    <citation type="submission" date="2016-11" db="EMBL/GenBank/DDBJ databases">
        <authorList>
            <person name="Jaros S."/>
            <person name="Januszkiewicz K."/>
            <person name="Wedrychowicz H."/>
        </authorList>
    </citation>
    <scope>NUCLEOTIDE SEQUENCE [LARGE SCALE GENOMIC DNA]</scope>
    <source>
        <strain evidence="1 2">DSM 8605</strain>
    </source>
</reference>
<dbReference type="EMBL" id="FQXM01000002">
    <property type="protein sequence ID" value="SHH15593.1"/>
    <property type="molecule type" value="Genomic_DNA"/>
</dbReference>
<organism evidence="1 2">
    <name type="scientific">Clostridium grantii DSM 8605</name>
    <dbReference type="NCBI Taxonomy" id="1121316"/>
    <lineage>
        <taxon>Bacteria</taxon>
        <taxon>Bacillati</taxon>
        <taxon>Bacillota</taxon>
        <taxon>Clostridia</taxon>
        <taxon>Eubacteriales</taxon>
        <taxon>Clostridiaceae</taxon>
        <taxon>Clostridium</taxon>
    </lineage>
</organism>